<dbReference type="Gene3D" id="1.20.140.10">
    <property type="entry name" value="Butyryl-CoA Dehydrogenase, subunit A, domain 3"/>
    <property type="match status" value="1"/>
</dbReference>
<dbReference type="InterPro" id="IPR009100">
    <property type="entry name" value="AcylCoA_DH/oxidase_NM_dom_sf"/>
</dbReference>
<feature type="non-terminal residue" evidence="5">
    <location>
        <position position="1"/>
    </location>
</feature>
<reference evidence="5 6" key="1">
    <citation type="submission" date="2018-03" db="EMBL/GenBank/DDBJ databases">
        <title>Comparative genomics illustrates the genes involved in a hyperalkaliphilic mechanisms of Serpentinomonas isolated from highly-alkaline calcium-rich serpentinized springs.</title>
        <authorList>
            <person name="Suzuki S."/>
            <person name="Ishii S."/>
            <person name="Walworth N."/>
            <person name="Bird L."/>
            <person name="Kuenen J.G."/>
            <person name="Nealson K.H."/>
        </authorList>
    </citation>
    <scope>NUCLEOTIDE SEQUENCE [LARGE SCALE GENOMIC DNA]</scope>
    <source>
        <strain evidence="5 6">83</strain>
    </source>
</reference>
<dbReference type="GO" id="GO:0016627">
    <property type="term" value="F:oxidoreductase activity, acting on the CH-CH group of donors"/>
    <property type="evidence" value="ECO:0007669"/>
    <property type="project" value="InterPro"/>
</dbReference>
<dbReference type="EMBL" id="PVLR01000095">
    <property type="protein sequence ID" value="PRD67243.1"/>
    <property type="molecule type" value="Genomic_DNA"/>
</dbReference>
<dbReference type="AlphaFoldDB" id="A0A2S9K9V0"/>
<dbReference type="SUPFAM" id="SSF47203">
    <property type="entry name" value="Acyl-CoA dehydrogenase C-terminal domain-like"/>
    <property type="match status" value="1"/>
</dbReference>
<dbReference type="Proteomes" id="UP000238326">
    <property type="component" value="Unassembled WGS sequence"/>
</dbReference>
<protein>
    <submittedName>
        <fullName evidence="5">Acyl-CoA dehydrogenase</fullName>
    </submittedName>
</protein>
<evidence type="ECO:0000256" key="2">
    <source>
        <dbReference type="ARBA" id="ARBA00022630"/>
    </source>
</evidence>
<dbReference type="SUPFAM" id="SSF56645">
    <property type="entry name" value="Acyl-CoA dehydrogenase NM domain-like"/>
    <property type="match status" value="1"/>
</dbReference>
<comment type="similarity">
    <text evidence="1">Belongs to the acyl-CoA dehydrogenase family.</text>
</comment>
<name>A0A2S9K9V0_9BURK</name>
<organism evidence="5 6">
    <name type="scientific">Malikia spinosa</name>
    <dbReference type="NCBI Taxonomy" id="86180"/>
    <lineage>
        <taxon>Bacteria</taxon>
        <taxon>Pseudomonadati</taxon>
        <taxon>Pseudomonadota</taxon>
        <taxon>Betaproteobacteria</taxon>
        <taxon>Burkholderiales</taxon>
        <taxon>Comamonadaceae</taxon>
        <taxon>Malikia</taxon>
    </lineage>
</organism>
<dbReference type="RefSeq" id="WP_280524151.1">
    <property type="nucleotide sequence ID" value="NZ_PVLR01000095.1"/>
</dbReference>
<evidence type="ECO:0000256" key="3">
    <source>
        <dbReference type="ARBA" id="ARBA00022827"/>
    </source>
</evidence>
<feature type="domain" description="Acyl-CoA dehydrogenase/oxidase C-terminal" evidence="4">
    <location>
        <begin position="70"/>
        <end position="209"/>
    </location>
</feature>
<evidence type="ECO:0000313" key="5">
    <source>
        <dbReference type="EMBL" id="PRD67243.1"/>
    </source>
</evidence>
<keyword evidence="3" id="KW-0274">FAD</keyword>
<dbReference type="PANTHER" id="PTHR42803:SF1">
    <property type="entry name" value="BROAD-SPECIFICITY LINEAR ACYL-COA DEHYDROGENASE FADE5"/>
    <property type="match status" value="1"/>
</dbReference>
<dbReference type="InterPro" id="IPR036250">
    <property type="entry name" value="AcylCo_DH-like_C"/>
</dbReference>
<dbReference type="InterPro" id="IPR009075">
    <property type="entry name" value="AcylCo_DH/oxidase_C"/>
</dbReference>
<accession>A0A2S9K9V0</accession>
<dbReference type="InterPro" id="IPR052166">
    <property type="entry name" value="Diverse_Acyl-CoA_DH"/>
</dbReference>
<sequence>RLPDAPEGVKGISLFVVPKFLVNADGSLGARNDAHCVSIEHKLGIKASPTAVLQFGDHGGAIGELVGQPNRGLEYMFVMMNAARFAVGMQGIAVSDRAYQQALAFAKDRLQSRDLAGSPGPVAIIQHPDVKRMLLTMKAHTEAARALAYCTAATSDLAHHAGDEAVRREQQAIYEYLVPIVKGHSTELSIELTSLGVQIHGGMGFIEETGAA</sequence>
<proteinExistence type="inferred from homology"/>
<keyword evidence="6" id="KW-1185">Reference proteome</keyword>
<dbReference type="PANTHER" id="PTHR42803">
    <property type="entry name" value="ACYL-COA DEHYDROGENASE"/>
    <property type="match status" value="1"/>
</dbReference>
<evidence type="ECO:0000256" key="1">
    <source>
        <dbReference type="ARBA" id="ARBA00009347"/>
    </source>
</evidence>
<dbReference type="Gene3D" id="2.40.110.20">
    <property type="match status" value="1"/>
</dbReference>
<comment type="caution">
    <text evidence="5">The sequence shown here is derived from an EMBL/GenBank/DDBJ whole genome shotgun (WGS) entry which is preliminary data.</text>
</comment>
<keyword evidence="2" id="KW-0285">Flavoprotein</keyword>
<gene>
    <name evidence="5" type="ORF">C6P61_17480</name>
</gene>
<evidence type="ECO:0000313" key="6">
    <source>
        <dbReference type="Proteomes" id="UP000238326"/>
    </source>
</evidence>
<evidence type="ECO:0000259" key="4">
    <source>
        <dbReference type="Pfam" id="PF00441"/>
    </source>
</evidence>
<feature type="non-terminal residue" evidence="5">
    <location>
        <position position="212"/>
    </location>
</feature>
<dbReference type="Pfam" id="PF00441">
    <property type="entry name" value="Acyl-CoA_dh_1"/>
    <property type="match status" value="1"/>
</dbReference>